<evidence type="ECO:0000313" key="16">
    <source>
        <dbReference type="Proteomes" id="UP000765507"/>
    </source>
</evidence>
<dbReference type="PANTHER" id="PTHR11480">
    <property type="entry name" value="SAPOSIN-RELATED"/>
    <property type="match status" value="1"/>
</dbReference>
<dbReference type="Pfam" id="PF02199">
    <property type="entry name" value="SapA"/>
    <property type="match status" value="1"/>
</dbReference>
<comment type="function">
    <text evidence="10">Pulmonary surfactant-associated proteins promote alveolar stability by lowering the surface tension at the air-liquid interface in the peripheral air spaces. SP-B increases the collapse pressure of palmitic acid to nearly 70 millinewtons per meter.</text>
</comment>
<dbReference type="InterPro" id="IPR051428">
    <property type="entry name" value="Sphingo_Act-Surfact_Prot"/>
</dbReference>
<dbReference type="PRINTS" id="PR01797">
    <property type="entry name" value="SAPOSIN"/>
</dbReference>
<feature type="domain" description="Saposin B-type" evidence="13">
    <location>
        <begin position="41"/>
        <end position="121"/>
    </location>
</feature>
<name>A0A8T1S6L3_CHESE</name>
<evidence type="ECO:0000256" key="5">
    <source>
        <dbReference type="ARBA" id="ARBA00022713"/>
    </source>
</evidence>
<dbReference type="AlphaFoldDB" id="A0A8T1S6L3"/>
<evidence type="ECO:0000256" key="2">
    <source>
        <dbReference type="ARBA" id="ARBA00011748"/>
    </source>
</evidence>
<dbReference type="GO" id="GO:0007585">
    <property type="term" value="P:respiratory gaseous exchange by respiratory system"/>
    <property type="evidence" value="ECO:0007669"/>
    <property type="project" value="UniProtKB-KW"/>
</dbReference>
<keyword evidence="6" id="KW-0732">Signal</keyword>
<accession>A0A8T1S6L3</accession>
<reference evidence="15 16" key="1">
    <citation type="journal article" date="2020" name="G3 (Bethesda)">
        <title>Draft Genome of the Common Snapping Turtle, Chelydra serpentina, a Model for Phenotypic Plasticity in Reptiles.</title>
        <authorList>
            <person name="Das D."/>
            <person name="Singh S.K."/>
            <person name="Bierstedt J."/>
            <person name="Erickson A."/>
            <person name="Galli G.L.J."/>
            <person name="Crossley D.A. 2nd"/>
            <person name="Rhen T."/>
        </authorList>
    </citation>
    <scope>NUCLEOTIDE SEQUENCE [LARGE SCALE GENOMIC DNA]</scope>
    <source>
        <strain evidence="15">KW</strain>
    </source>
</reference>
<dbReference type="OrthoDB" id="8889685at2759"/>
<dbReference type="InterPro" id="IPR008139">
    <property type="entry name" value="SaposinB_dom"/>
</dbReference>
<evidence type="ECO:0000256" key="1">
    <source>
        <dbReference type="ARBA" id="ARBA00004364"/>
    </source>
</evidence>
<dbReference type="GO" id="GO:0005764">
    <property type="term" value="C:lysosome"/>
    <property type="evidence" value="ECO:0007669"/>
    <property type="project" value="InterPro"/>
</dbReference>
<evidence type="ECO:0000256" key="10">
    <source>
        <dbReference type="ARBA" id="ARBA00037221"/>
    </source>
</evidence>
<keyword evidence="16" id="KW-1185">Reference proteome</keyword>
<comment type="caution">
    <text evidence="15">The sequence shown here is derived from an EMBL/GenBank/DDBJ whole genome shotgun (WGS) entry which is preliminary data.</text>
</comment>
<comment type="subcellular location">
    <subcellularLocation>
        <location evidence="1">Secreted</location>
        <location evidence="1">Extracellular space</location>
        <location evidence="1">Surface film</location>
    </subcellularLocation>
</comment>
<keyword evidence="8" id="KW-1015">Disulfide bond</keyword>
<feature type="domain" description="Saposin A-type" evidence="14">
    <location>
        <begin position="123"/>
        <end position="159"/>
    </location>
</feature>
<evidence type="ECO:0000313" key="15">
    <source>
        <dbReference type="EMBL" id="KAG6924742.1"/>
    </source>
</evidence>
<keyword evidence="5" id="KW-0305">Gaseous exchange</keyword>
<dbReference type="GO" id="GO:0006665">
    <property type="term" value="P:sphingolipid metabolic process"/>
    <property type="evidence" value="ECO:0007669"/>
    <property type="project" value="InterPro"/>
</dbReference>
<evidence type="ECO:0000256" key="12">
    <source>
        <dbReference type="ARBA" id="ARBA00041785"/>
    </source>
</evidence>
<dbReference type="GO" id="GO:0005771">
    <property type="term" value="C:multivesicular body"/>
    <property type="evidence" value="ECO:0007669"/>
    <property type="project" value="TreeGrafter"/>
</dbReference>
<evidence type="ECO:0000256" key="3">
    <source>
        <dbReference type="ARBA" id="ARBA00022439"/>
    </source>
</evidence>
<evidence type="ECO:0000256" key="11">
    <source>
        <dbReference type="ARBA" id="ARBA00041094"/>
    </source>
</evidence>
<dbReference type="PANTHER" id="PTHR11480:SF33">
    <property type="entry name" value="PULMONARY SURFACTANT-ASSOCIATED PROTEIN B"/>
    <property type="match status" value="1"/>
</dbReference>
<dbReference type="InterPro" id="IPR008138">
    <property type="entry name" value="SapB_2"/>
</dbReference>
<evidence type="ECO:0000256" key="4">
    <source>
        <dbReference type="ARBA" id="ARBA00022525"/>
    </source>
</evidence>
<dbReference type="SMART" id="SM00162">
    <property type="entry name" value="SAPA"/>
    <property type="match status" value="1"/>
</dbReference>
<gene>
    <name evidence="15" type="primary">PSAPL1</name>
    <name evidence="15" type="ORF">G0U57_016628</name>
</gene>
<dbReference type="Pfam" id="PF03489">
    <property type="entry name" value="SapB_2"/>
    <property type="match status" value="1"/>
</dbReference>
<dbReference type="InterPro" id="IPR003119">
    <property type="entry name" value="SAP_A"/>
</dbReference>
<keyword evidence="4" id="KW-0964">Secreted</keyword>
<dbReference type="InterPro" id="IPR011001">
    <property type="entry name" value="Saposin-like"/>
</dbReference>
<feature type="non-terminal residue" evidence="15">
    <location>
        <position position="159"/>
    </location>
</feature>
<dbReference type="PROSITE" id="PS50015">
    <property type="entry name" value="SAP_B"/>
    <property type="match status" value="1"/>
</dbReference>
<protein>
    <recommendedName>
        <fullName evidence="11">Pulmonary surfactant-associated protein B</fullName>
    </recommendedName>
    <alternativeName>
        <fullName evidence="12">Pulmonary surfactant-associated proteolipid SPL(Phe)</fullName>
    </alternativeName>
</protein>
<dbReference type="EMBL" id="JAHGAV010000538">
    <property type="protein sequence ID" value="KAG6924742.1"/>
    <property type="molecule type" value="Genomic_DNA"/>
</dbReference>
<dbReference type="Gene3D" id="1.10.225.10">
    <property type="entry name" value="Saposin-like"/>
    <property type="match status" value="1"/>
</dbReference>
<comment type="subunit">
    <text evidence="2">Homodimer; disulfide-linked.</text>
</comment>
<evidence type="ECO:0000256" key="7">
    <source>
        <dbReference type="ARBA" id="ARBA00022737"/>
    </source>
</evidence>
<evidence type="ECO:0000259" key="14">
    <source>
        <dbReference type="PROSITE" id="PS51110"/>
    </source>
</evidence>
<dbReference type="Proteomes" id="UP000765507">
    <property type="component" value="Unassembled WGS sequence"/>
</dbReference>
<keyword evidence="9" id="KW-0325">Glycoprotein</keyword>
<keyword evidence="3" id="KW-0767">Surface film</keyword>
<evidence type="ECO:0000259" key="13">
    <source>
        <dbReference type="PROSITE" id="PS50015"/>
    </source>
</evidence>
<dbReference type="SMART" id="SM00741">
    <property type="entry name" value="SapB"/>
    <property type="match status" value="1"/>
</dbReference>
<dbReference type="GO" id="GO:0016020">
    <property type="term" value="C:membrane"/>
    <property type="evidence" value="ECO:0007669"/>
    <property type="project" value="GOC"/>
</dbReference>
<evidence type="ECO:0000256" key="8">
    <source>
        <dbReference type="ARBA" id="ARBA00023157"/>
    </source>
</evidence>
<evidence type="ECO:0000256" key="6">
    <source>
        <dbReference type="ARBA" id="ARBA00022729"/>
    </source>
</evidence>
<organism evidence="15 16">
    <name type="scientific">Chelydra serpentina</name>
    <name type="common">Snapping turtle</name>
    <name type="synonym">Testudo serpentina</name>
    <dbReference type="NCBI Taxonomy" id="8475"/>
    <lineage>
        <taxon>Eukaryota</taxon>
        <taxon>Metazoa</taxon>
        <taxon>Chordata</taxon>
        <taxon>Craniata</taxon>
        <taxon>Vertebrata</taxon>
        <taxon>Euteleostomi</taxon>
        <taxon>Archelosauria</taxon>
        <taxon>Testudinata</taxon>
        <taxon>Testudines</taxon>
        <taxon>Cryptodira</taxon>
        <taxon>Durocryptodira</taxon>
        <taxon>Americhelydia</taxon>
        <taxon>Chelydroidea</taxon>
        <taxon>Chelydridae</taxon>
        <taxon>Chelydra</taxon>
    </lineage>
</organism>
<keyword evidence="7" id="KW-0677">Repeat</keyword>
<dbReference type="PROSITE" id="PS51110">
    <property type="entry name" value="SAP_A"/>
    <property type="match status" value="1"/>
</dbReference>
<sequence>LGLVYVSCLPVAAAMLPPAFVPLMLLPVAPAEPSLAQLLARSAECHACIAVTGLAKSTVQANSTVADVEAALLGACSGAHLGWQECKSFIEQHQLRLLTLLPKAWDPQSICQELGVCEAGTGPAPEAKGCMLGPPYWCSSLEAAKQCQAVQHCQAYGWA</sequence>
<dbReference type="SUPFAM" id="SSF47862">
    <property type="entry name" value="Saposin"/>
    <property type="match status" value="1"/>
</dbReference>
<dbReference type="GO" id="GO:0005576">
    <property type="term" value="C:extracellular region"/>
    <property type="evidence" value="ECO:0007669"/>
    <property type="project" value="UniProtKB-SubCell"/>
</dbReference>
<evidence type="ECO:0000256" key="9">
    <source>
        <dbReference type="ARBA" id="ARBA00023180"/>
    </source>
</evidence>
<proteinExistence type="predicted"/>
<dbReference type="InterPro" id="IPR008373">
    <property type="entry name" value="Saposin"/>
</dbReference>